<comment type="caution">
    <text evidence="1">The sequence shown here is derived from an EMBL/GenBank/DDBJ whole genome shotgun (WGS) entry which is preliminary data.</text>
</comment>
<evidence type="ECO:0008006" key="2">
    <source>
        <dbReference type="Google" id="ProtNLM"/>
    </source>
</evidence>
<reference evidence="1" key="1">
    <citation type="journal article" date="2015" name="Nature">
        <title>Complex archaea that bridge the gap between prokaryotes and eukaryotes.</title>
        <authorList>
            <person name="Spang A."/>
            <person name="Saw J.H."/>
            <person name="Jorgensen S.L."/>
            <person name="Zaremba-Niedzwiedzka K."/>
            <person name="Martijn J."/>
            <person name="Lind A.E."/>
            <person name="van Eijk R."/>
            <person name="Schleper C."/>
            <person name="Guy L."/>
            <person name="Ettema T.J."/>
        </authorList>
    </citation>
    <scope>NUCLEOTIDE SEQUENCE</scope>
</reference>
<dbReference type="PANTHER" id="PTHR33295:SF18">
    <property type="entry name" value="AAA+ ATPASE DOMAIN-CONTAINING PROTEIN"/>
    <property type="match status" value="1"/>
</dbReference>
<feature type="non-terminal residue" evidence="1">
    <location>
        <position position="1"/>
    </location>
</feature>
<name>A0A0F9DUX2_9ZZZZ</name>
<protein>
    <recommendedName>
        <fullName evidence="2">DUF4143 domain-containing protein</fullName>
    </recommendedName>
</protein>
<proteinExistence type="predicted"/>
<dbReference type="EMBL" id="LAZR01027502">
    <property type="protein sequence ID" value="KKL65534.1"/>
    <property type="molecule type" value="Genomic_DNA"/>
</dbReference>
<gene>
    <name evidence="1" type="ORF">LCGC14_2154000</name>
</gene>
<accession>A0A0F9DUX2</accession>
<dbReference type="AlphaFoldDB" id="A0A0F9DUX2"/>
<organism evidence="1">
    <name type="scientific">marine sediment metagenome</name>
    <dbReference type="NCBI Taxonomy" id="412755"/>
    <lineage>
        <taxon>unclassified sequences</taxon>
        <taxon>metagenomes</taxon>
        <taxon>ecological metagenomes</taxon>
    </lineage>
</organism>
<sequence length="150" mass="17749">LNLLKRMDVLINLQAFDQTKKSGFPKKARKFHFLDPFIYHTIFYWLKREGYLNSIENFQNSSLIEGLVASNCHRFGKTFYFKGQGEIDIIWLKENLIQALEVKWSNQIKSNDLKMLKQFKNSTILGKSLNEGYIDHIKSIPVYKFLYSMK</sequence>
<evidence type="ECO:0000313" key="1">
    <source>
        <dbReference type="EMBL" id="KKL65534.1"/>
    </source>
</evidence>
<dbReference type="PANTHER" id="PTHR33295">
    <property type="entry name" value="ATPASE"/>
    <property type="match status" value="1"/>
</dbReference>